<dbReference type="Pfam" id="PF00011">
    <property type="entry name" value="HSP20"/>
    <property type="match status" value="1"/>
</dbReference>
<dbReference type="CDD" id="cd06464">
    <property type="entry name" value="ACD_sHsps-like"/>
    <property type="match status" value="1"/>
</dbReference>
<comment type="caution">
    <text evidence="4">The sequence shown here is derived from an EMBL/GenBank/DDBJ whole genome shotgun (WGS) entry which is preliminary data.</text>
</comment>
<evidence type="ECO:0000256" key="1">
    <source>
        <dbReference type="PROSITE-ProRule" id="PRU00285"/>
    </source>
</evidence>
<dbReference type="SUPFAM" id="SSF49764">
    <property type="entry name" value="HSP20-like chaperones"/>
    <property type="match status" value="1"/>
</dbReference>
<dbReference type="InterPro" id="IPR002068">
    <property type="entry name" value="A-crystallin/Hsp20_dom"/>
</dbReference>
<dbReference type="AlphaFoldDB" id="A0AAW6U6Q6"/>
<protein>
    <submittedName>
        <fullName evidence="4">Hsp20/alpha crystallin family protein</fullName>
    </submittedName>
</protein>
<organism evidence="4 5">
    <name type="scientific">Anaerobaca lacustris</name>
    <dbReference type="NCBI Taxonomy" id="3044600"/>
    <lineage>
        <taxon>Bacteria</taxon>
        <taxon>Pseudomonadati</taxon>
        <taxon>Planctomycetota</taxon>
        <taxon>Phycisphaerae</taxon>
        <taxon>Sedimentisphaerales</taxon>
        <taxon>Anaerobacaceae</taxon>
        <taxon>Anaerobaca</taxon>
    </lineage>
</organism>
<dbReference type="RefSeq" id="WP_349247121.1">
    <property type="nucleotide sequence ID" value="NZ_JASCXX010000049.1"/>
</dbReference>
<keyword evidence="5" id="KW-1185">Reference proteome</keyword>
<feature type="domain" description="SHSP" evidence="3">
    <location>
        <begin position="46"/>
        <end position="157"/>
    </location>
</feature>
<evidence type="ECO:0000313" key="4">
    <source>
        <dbReference type="EMBL" id="MDI6451713.1"/>
    </source>
</evidence>
<proteinExistence type="inferred from homology"/>
<dbReference type="PROSITE" id="PS01031">
    <property type="entry name" value="SHSP"/>
    <property type="match status" value="1"/>
</dbReference>
<dbReference type="InterPro" id="IPR008978">
    <property type="entry name" value="HSP20-like_chaperone"/>
</dbReference>
<reference evidence="4" key="1">
    <citation type="submission" date="2023-05" db="EMBL/GenBank/DDBJ databases">
        <title>Anaerotaeda fermentans gen. nov., sp. nov., a novel anaerobic planctomycete of the new family within the order Sedimentisphaerales isolated from Taman Peninsula, Russia.</title>
        <authorList>
            <person name="Khomyakova M.A."/>
            <person name="Merkel A.Y."/>
            <person name="Slobodkin A.I."/>
        </authorList>
    </citation>
    <scope>NUCLEOTIDE SEQUENCE</scope>
    <source>
        <strain evidence="4">M17dextr</strain>
    </source>
</reference>
<name>A0AAW6U6Q6_9BACT</name>
<dbReference type="InterPro" id="IPR031107">
    <property type="entry name" value="Small_HSP"/>
</dbReference>
<accession>A0AAW6U6Q6</accession>
<dbReference type="Proteomes" id="UP001431776">
    <property type="component" value="Unassembled WGS sequence"/>
</dbReference>
<evidence type="ECO:0000313" key="5">
    <source>
        <dbReference type="Proteomes" id="UP001431776"/>
    </source>
</evidence>
<sequence>PRRRSTTMTLLPIKRREMPINDLDRAQSEMQDMVRSLFGKWDIPSAWRSVAWPAIDIADQEREYVVKAEVPGCRIEDIELSVSGNILTISGEKKQEQEVKEKGYYHVERSFGSFRRDLNLAGDVDIAKIDAECKNGVLTVRLPKTEKAKTAKIKVKG</sequence>
<gene>
    <name evidence="4" type="ORF">QJ522_21815</name>
</gene>
<feature type="non-terminal residue" evidence="4">
    <location>
        <position position="1"/>
    </location>
</feature>
<dbReference type="Gene3D" id="2.60.40.790">
    <property type="match status" value="1"/>
</dbReference>
<evidence type="ECO:0000256" key="2">
    <source>
        <dbReference type="RuleBase" id="RU003616"/>
    </source>
</evidence>
<evidence type="ECO:0000259" key="3">
    <source>
        <dbReference type="PROSITE" id="PS01031"/>
    </source>
</evidence>
<dbReference type="EMBL" id="JASCXX010000049">
    <property type="protein sequence ID" value="MDI6451713.1"/>
    <property type="molecule type" value="Genomic_DNA"/>
</dbReference>
<dbReference type="PANTHER" id="PTHR11527">
    <property type="entry name" value="HEAT-SHOCK PROTEIN 20 FAMILY MEMBER"/>
    <property type="match status" value="1"/>
</dbReference>
<comment type="similarity">
    <text evidence="1 2">Belongs to the small heat shock protein (HSP20) family.</text>
</comment>